<dbReference type="AlphaFoldDB" id="A0A5J9VCI6"/>
<dbReference type="PANTHER" id="PTHR43033:SF5">
    <property type="entry name" value="TRNA(ILE)-LYSIDINE SYNTHETASE"/>
    <property type="match status" value="1"/>
</dbReference>
<evidence type="ECO:0000313" key="9">
    <source>
        <dbReference type="Proteomes" id="UP000324897"/>
    </source>
</evidence>
<dbReference type="InterPro" id="IPR014729">
    <property type="entry name" value="Rossmann-like_a/b/a_fold"/>
</dbReference>
<comment type="caution">
    <text evidence="8">The sequence shown here is derived from an EMBL/GenBank/DDBJ whole genome shotgun (WGS) entry which is preliminary data.</text>
</comment>
<dbReference type="GO" id="GO:0009658">
    <property type="term" value="P:chloroplast organization"/>
    <property type="evidence" value="ECO:0007669"/>
    <property type="project" value="EnsemblPlants"/>
</dbReference>
<keyword evidence="4" id="KW-0547">Nucleotide-binding</keyword>
<reference evidence="8 9" key="1">
    <citation type="journal article" date="2019" name="Sci. Rep.">
        <title>A high-quality genome of Eragrostis curvula grass provides insights into Poaceae evolution and supports new strategies to enhance forage quality.</title>
        <authorList>
            <person name="Carballo J."/>
            <person name="Santos B.A.C.M."/>
            <person name="Zappacosta D."/>
            <person name="Garbus I."/>
            <person name="Selva J.P."/>
            <person name="Gallo C.A."/>
            <person name="Diaz A."/>
            <person name="Albertini E."/>
            <person name="Caccamo M."/>
            <person name="Echenique V."/>
        </authorList>
    </citation>
    <scope>NUCLEOTIDE SEQUENCE [LARGE SCALE GENOMIC DNA]</scope>
    <source>
        <strain evidence="9">cv. Victoria</strain>
        <tissue evidence="8">Leaf</tissue>
    </source>
</reference>
<dbReference type="EMBL" id="RWGY01000011">
    <property type="protein sequence ID" value="TVU33398.1"/>
    <property type="molecule type" value="Genomic_DNA"/>
</dbReference>
<dbReference type="OrthoDB" id="198857at2759"/>
<feature type="domain" description="tRNA(Ile)-lysidine/2-thiocytidine synthase N-terminal" evidence="7">
    <location>
        <begin position="63"/>
        <end position="276"/>
    </location>
</feature>
<dbReference type="InterPro" id="IPR011063">
    <property type="entry name" value="TilS/TtcA_N"/>
</dbReference>
<dbReference type="Proteomes" id="UP000324897">
    <property type="component" value="Chromosome 1"/>
</dbReference>
<evidence type="ECO:0000256" key="4">
    <source>
        <dbReference type="ARBA" id="ARBA00022741"/>
    </source>
</evidence>
<proteinExistence type="inferred from homology"/>
<dbReference type="GO" id="GO:0032267">
    <property type="term" value="F:tRNA(Ile)-lysidine synthase activity"/>
    <property type="evidence" value="ECO:0007669"/>
    <property type="project" value="UniProtKB-EC"/>
</dbReference>
<evidence type="ECO:0000256" key="6">
    <source>
        <dbReference type="ARBA" id="ARBA00048539"/>
    </source>
</evidence>
<dbReference type="InterPro" id="IPR012094">
    <property type="entry name" value="tRNA_Ile_lys_synt"/>
</dbReference>
<evidence type="ECO:0000259" key="7">
    <source>
        <dbReference type="Pfam" id="PF01171"/>
    </source>
</evidence>
<dbReference type="EC" id="6.3.4.19" evidence="1"/>
<gene>
    <name evidence="8" type="ORF">EJB05_25213</name>
</gene>
<evidence type="ECO:0000256" key="3">
    <source>
        <dbReference type="ARBA" id="ARBA00022694"/>
    </source>
</evidence>
<protein>
    <recommendedName>
        <fullName evidence="1">tRNA(Ile)-lysidine synthetase</fullName>
        <ecNumber evidence="1">6.3.4.19</ecNumber>
    </recommendedName>
</protein>
<dbReference type="GO" id="GO:0008033">
    <property type="term" value="P:tRNA processing"/>
    <property type="evidence" value="ECO:0007669"/>
    <property type="project" value="UniProtKB-KW"/>
</dbReference>
<name>A0A5J9VCI6_9POAL</name>
<dbReference type="Pfam" id="PF01171">
    <property type="entry name" value="ATP_bind_3"/>
    <property type="match status" value="1"/>
</dbReference>
<dbReference type="GO" id="GO:0010098">
    <property type="term" value="P:suspensor development"/>
    <property type="evidence" value="ECO:0007669"/>
    <property type="project" value="EnsemblPlants"/>
</dbReference>
<dbReference type="NCBIfam" id="TIGR02432">
    <property type="entry name" value="lysidine_TilS_N"/>
    <property type="match status" value="1"/>
</dbReference>
<evidence type="ECO:0000256" key="5">
    <source>
        <dbReference type="ARBA" id="ARBA00022840"/>
    </source>
</evidence>
<keyword evidence="3" id="KW-0819">tRNA processing</keyword>
<evidence type="ECO:0000313" key="8">
    <source>
        <dbReference type="EMBL" id="TVU33398.1"/>
    </source>
</evidence>
<dbReference type="SUPFAM" id="SSF52402">
    <property type="entry name" value="Adenine nucleotide alpha hydrolases-like"/>
    <property type="match status" value="1"/>
</dbReference>
<evidence type="ECO:0000256" key="1">
    <source>
        <dbReference type="ARBA" id="ARBA00013267"/>
    </source>
</evidence>
<accession>A0A5J9VCI6</accession>
<dbReference type="GO" id="GO:0005524">
    <property type="term" value="F:ATP binding"/>
    <property type="evidence" value="ECO:0007669"/>
    <property type="project" value="UniProtKB-KW"/>
</dbReference>
<keyword evidence="2" id="KW-0436">Ligase</keyword>
<keyword evidence="9" id="KW-1185">Reference proteome</keyword>
<dbReference type="HAMAP" id="MF_01161">
    <property type="entry name" value="tRNA_Ile_lys_synt"/>
    <property type="match status" value="1"/>
</dbReference>
<dbReference type="CDD" id="cd01992">
    <property type="entry name" value="TilS_N"/>
    <property type="match status" value="1"/>
</dbReference>
<comment type="catalytic activity">
    <reaction evidence="6">
        <text>cytidine(34) in tRNA(Ile2) + L-lysine + ATP = lysidine(34) in tRNA(Ile2) + AMP + diphosphate + H(+)</text>
        <dbReference type="Rhea" id="RHEA:43744"/>
        <dbReference type="Rhea" id="RHEA-COMP:10625"/>
        <dbReference type="Rhea" id="RHEA-COMP:10670"/>
        <dbReference type="ChEBI" id="CHEBI:15378"/>
        <dbReference type="ChEBI" id="CHEBI:30616"/>
        <dbReference type="ChEBI" id="CHEBI:32551"/>
        <dbReference type="ChEBI" id="CHEBI:33019"/>
        <dbReference type="ChEBI" id="CHEBI:82748"/>
        <dbReference type="ChEBI" id="CHEBI:83665"/>
        <dbReference type="ChEBI" id="CHEBI:456215"/>
        <dbReference type="EC" id="6.3.4.19"/>
    </reaction>
</comment>
<dbReference type="InterPro" id="IPR012795">
    <property type="entry name" value="tRNA_Ile_lys_synt_N"/>
</dbReference>
<dbReference type="Gene3D" id="3.40.50.620">
    <property type="entry name" value="HUPs"/>
    <property type="match status" value="1"/>
</dbReference>
<dbReference type="GO" id="GO:0009793">
    <property type="term" value="P:embryo development ending in seed dormancy"/>
    <property type="evidence" value="ECO:0007669"/>
    <property type="project" value="EnsemblPlants"/>
</dbReference>
<organism evidence="8 9">
    <name type="scientific">Eragrostis curvula</name>
    <name type="common">weeping love grass</name>
    <dbReference type="NCBI Taxonomy" id="38414"/>
    <lineage>
        <taxon>Eukaryota</taxon>
        <taxon>Viridiplantae</taxon>
        <taxon>Streptophyta</taxon>
        <taxon>Embryophyta</taxon>
        <taxon>Tracheophyta</taxon>
        <taxon>Spermatophyta</taxon>
        <taxon>Magnoliopsida</taxon>
        <taxon>Liliopsida</taxon>
        <taxon>Poales</taxon>
        <taxon>Poaceae</taxon>
        <taxon>PACMAD clade</taxon>
        <taxon>Chloridoideae</taxon>
        <taxon>Eragrostideae</taxon>
        <taxon>Eragrostidinae</taxon>
        <taxon>Eragrostis</taxon>
    </lineage>
</organism>
<keyword evidence="5" id="KW-0067">ATP-binding</keyword>
<dbReference type="Gramene" id="TVU33398">
    <property type="protein sequence ID" value="TVU33398"/>
    <property type="gene ID" value="EJB05_25213"/>
</dbReference>
<evidence type="ECO:0000256" key="2">
    <source>
        <dbReference type="ARBA" id="ARBA00022598"/>
    </source>
</evidence>
<dbReference type="PANTHER" id="PTHR43033">
    <property type="entry name" value="TRNA(ILE)-LYSIDINE SYNTHASE-RELATED"/>
    <property type="match status" value="1"/>
</dbReference>
<sequence>MALLLLPLRPSPSHCFPLRRLLLCRCSSSHVSASAAPSSSLAPYHEAFSRRMALAGIHPHHRIAVGVSGGPDSMALCVLAAAWKEAALGVAVRKVGEEVSAAPGFVDGLLGVVVDHGLRPESSEEAQIVQNRVHGMGVQCEIAKCEWSDGRPKQGHVQEAAREVRYGKLLDICLKQRIGILLIAHHSDDQAELFVLRLSRNSGVLGLAGTAFVSQLFAPNLKYDGENFRRHSILLVRPMLDFSKDDLYKICQFSNQSWVEDPTNYSMLYVRNRIRASLRNLSTEGTFLSGVHKLINACRLTRSCIDSMCSMIINQSTTILEYGYAVIDLEKLDPVKVDDLCLSQYLAYILQFVSQRHRPVRGRSAQLLMDYIRSIPCKAALTVAGCYLCAAPRSKGTKVLVCCSVDWMESSSSVEMSYKCSYEEQPPPVPEVDQIVLEAHLQSNHFVQKCSNIPFVYSKSSIDVLNKAKDLNIIDHFTYENLCHLRTEENDKFIIKEQKHEGQDQEETISPDCNVLCLSPGETCHFMSRFLITWKALEDVSGLCLNDKKEYISKNCAMNKDGSLLVRHMVDTDWLFLAEVSNTCSVEENLSDSKAYSSKSEINNVLQHSRYLQRSSQEALQILKSIPAAARRTLPVLTDSQGDIMCIPVTNSFDNYVLDDTNSVMSNVQSLYVTAL</sequence>